<dbReference type="Gene3D" id="2.40.10.10">
    <property type="entry name" value="Trypsin-like serine proteases"/>
    <property type="match status" value="1"/>
</dbReference>
<dbReference type="Pfam" id="PF25608">
    <property type="entry name" value="NAL1_N"/>
    <property type="match status" value="1"/>
</dbReference>
<dbReference type="EMBL" id="FNKK01000002">
    <property type="protein sequence ID" value="SDR21320.1"/>
    <property type="molecule type" value="Genomic_DNA"/>
</dbReference>
<dbReference type="Proteomes" id="UP000217103">
    <property type="component" value="Unassembled WGS sequence"/>
</dbReference>
<gene>
    <name evidence="2" type="ORF">SAMN04489764_4121</name>
</gene>
<organism evidence="2 3">
    <name type="scientific">Thermostaphylospora chromogena</name>
    <dbReference type="NCBI Taxonomy" id="35622"/>
    <lineage>
        <taxon>Bacteria</taxon>
        <taxon>Bacillati</taxon>
        <taxon>Actinomycetota</taxon>
        <taxon>Actinomycetes</taxon>
        <taxon>Streptosporangiales</taxon>
        <taxon>Thermomonosporaceae</taxon>
        <taxon>Thermostaphylospora</taxon>
    </lineage>
</organism>
<sequence length="499" mass="53787">MTTPSDDRYIKGRALARAARRGPLASLYDDPNVAGMAYGRRTVRGTRTDEPAVVVYVLRKTPARFLPTSRMLPRRMYFGGDFVEIDVVETGPFHALAFTDRERPAPNGVSVAHVDVTAGTLGSLVADGADGSLNILSNNHVLADVNEGAPGDPILQPGPADGGTVTGDTIARLNRFVRLNATGNIVDAAIARVINPDDVVDRVKNDLIPVATPDHPAVGLLFAGSSTRTLVNPIDAVLNRLDVSFLHDGDVTADVDVGTNVEKVGRTTEYTTATVTEIDVSVSVDYGEHGVLRFDSQFATAHMSEPGDSGSLVYRGGTGGEDGSGGCPTTAALARLLGRDLSLDAAVERDFRERYLGRTRVGRFLIEAYFAYEDRAVARMRAARIDEDDRRFLQRLYDTYAETLRAVALQPNRADLVFAEEHLREIRRIVVRLREYFTAGAAGVVDEVLGIVAEFVGRTVPEILQALDDPDLLRRVTELARRAGYAPRTDAAGGEAGGG</sequence>
<reference evidence="2 3" key="1">
    <citation type="submission" date="2016-10" db="EMBL/GenBank/DDBJ databases">
        <authorList>
            <person name="de Groot N.N."/>
        </authorList>
    </citation>
    <scope>NUCLEOTIDE SEQUENCE [LARGE SCALE GENOMIC DNA]</scope>
    <source>
        <strain evidence="2 3">DSM 43794</strain>
    </source>
</reference>
<evidence type="ECO:0000313" key="3">
    <source>
        <dbReference type="Proteomes" id="UP000217103"/>
    </source>
</evidence>
<protein>
    <recommendedName>
        <fullName evidence="1">Nal1 N-terminal domain-containing protein</fullName>
    </recommendedName>
</protein>
<evidence type="ECO:0000259" key="1">
    <source>
        <dbReference type="Pfam" id="PF25608"/>
    </source>
</evidence>
<proteinExistence type="predicted"/>
<accession>A0A1H1H797</accession>
<dbReference type="AlphaFoldDB" id="A0A1H1H797"/>
<dbReference type="InterPro" id="IPR043504">
    <property type="entry name" value="Peptidase_S1_PA_chymotrypsin"/>
</dbReference>
<dbReference type="InterPro" id="IPR057905">
    <property type="entry name" value="Nal1_N"/>
</dbReference>
<evidence type="ECO:0000313" key="2">
    <source>
        <dbReference type="EMBL" id="SDR21320.1"/>
    </source>
</evidence>
<dbReference type="RefSeq" id="WP_093261134.1">
    <property type="nucleotide sequence ID" value="NZ_FNKK01000002.1"/>
</dbReference>
<dbReference type="OrthoDB" id="104542at2"/>
<dbReference type="InterPro" id="IPR009003">
    <property type="entry name" value="Peptidase_S1_PA"/>
</dbReference>
<feature type="domain" description="Nal1 N-terminal" evidence="1">
    <location>
        <begin position="35"/>
        <end position="87"/>
    </location>
</feature>
<keyword evidence="3" id="KW-1185">Reference proteome</keyword>
<dbReference type="STRING" id="35622.SAMN04489764_4121"/>
<name>A0A1H1H797_9ACTN</name>
<dbReference type="SUPFAM" id="SSF50494">
    <property type="entry name" value="Trypsin-like serine proteases"/>
    <property type="match status" value="1"/>
</dbReference>